<dbReference type="STRING" id="334253.SAMN04487943_109134"/>
<dbReference type="AlphaFoldDB" id="A0A1I4NT24"/>
<keyword evidence="1" id="KW-0812">Transmembrane</keyword>
<keyword evidence="1" id="KW-0472">Membrane</keyword>
<sequence length="58" mass="6250">MLLADVLKLIGAVLEFILGILGIGGAIVLSLFRIPLLVTLVYHIVTLVLAKNNHATVW</sequence>
<dbReference type="RefSeq" id="WP_245780828.1">
    <property type="nucleotide sequence ID" value="NZ_FOTR01000009.1"/>
</dbReference>
<evidence type="ECO:0000256" key="1">
    <source>
        <dbReference type="SAM" id="Phobius"/>
    </source>
</evidence>
<name>A0A1I4NT24_9BACI</name>
<reference evidence="3" key="1">
    <citation type="submission" date="2016-10" db="EMBL/GenBank/DDBJ databases">
        <authorList>
            <person name="Varghese N."/>
            <person name="Submissions S."/>
        </authorList>
    </citation>
    <scope>NUCLEOTIDE SEQUENCE [LARGE SCALE GENOMIC DNA]</scope>
    <source>
        <strain evidence="3">CGMCC 1.4250</strain>
    </source>
</reference>
<evidence type="ECO:0000313" key="2">
    <source>
        <dbReference type="EMBL" id="SFM18672.1"/>
    </source>
</evidence>
<keyword evidence="1" id="KW-1133">Transmembrane helix</keyword>
<feature type="transmembrane region" description="Helical" evidence="1">
    <location>
        <begin position="6"/>
        <end position="32"/>
    </location>
</feature>
<organism evidence="2 3">
    <name type="scientific">Gracilibacillus orientalis</name>
    <dbReference type="NCBI Taxonomy" id="334253"/>
    <lineage>
        <taxon>Bacteria</taxon>
        <taxon>Bacillati</taxon>
        <taxon>Bacillota</taxon>
        <taxon>Bacilli</taxon>
        <taxon>Bacillales</taxon>
        <taxon>Bacillaceae</taxon>
        <taxon>Gracilibacillus</taxon>
    </lineage>
</organism>
<dbReference type="EMBL" id="FOTR01000009">
    <property type="protein sequence ID" value="SFM18672.1"/>
    <property type="molecule type" value="Genomic_DNA"/>
</dbReference>
<dbReference type="Proteomes" id="UP000198565">
    <property type="component" value="Unassembled WGS sequence"/>
</dbReference>
<keyword evidence="3" id="KW-1185">Reference proteome</keyword>
<proteinExistence type="predicted"/>
<gene>
    <name evidence="2" type="ORF">SAMN04487943_109134</name>
</gene>
<evidence type="ECO:0000313" key="3">
    <source>
        <dbReference type="Proteomes" id="UP000198565"/>
    </source>
</evidence>
<protein>
    <submittedName>
        <fullName evidence="2">Uncharacterized protein</fullName>
    </submittedName>
</protein>
<accession>A0A1I4NT24</accession>